<evidence type="ECO:0000256" key="5">
    <source>
        <dbReference type="PIRSR" id="PIRSR006278-2"/>
    </source>
</evidence>
<comment type="caution">
    <text evidence="7">The sequence shown here is derived from an EMBL/GenBank/DDBJ whole genome shotgun (WGS) entry which is preliminary data.</text>
</comment>
<evidence type="ECO:0000256" key="1">
    <source>
        <dbReference type="ARBA" id="ARBA00001933"/>
    </source>
</evidence>
<dbReference type="Proteomes" id="UP001209317">
    <property type="component" value="Unassembled WGS sequence"/>
</dbReference>
<evidence type="ECO:0000256" key="4">
    <source>
        <dbReference type="PIRSR" id="PIRSR006278-1"/>
    </source>
</evidence>
<comment type="similarity">
    <text evidence="2">Belongs to the ACC deaminase/D-cysteine desulfhydrase family.</text>
</comment>
<keyword evidence="8" id="KW-1185">Reference proteome</keyword>
<dbReference type="GO" id="GO:0019148">
    <property type="term" value="F:D-cysteine desulfhydrase activity"/>
    <property type="evidence" value="ECO:0007669"/>
    <property type="project" value="TreeGrafter"/>
</dbReference>
<organism evidence="7 8">
    <name type="scientific">Haoranjiania flava</name>
    <dbReference type="NCBI Taxonomy" id="1856322"/>
    <lineage>
        <taxon>Bacteria</taxon>
        <taxon>Pseudomonadati</taxon>
        <taxon>Bacteroidota</taxon>
        <taxon>Chitinophagia</taxon>
        <taxon>Chitinophagales</taxon>
        <taxon>Chitinophagaceae</taxon>
        <taxon>Haoranjiania</taxon>
    </lineage>
</organism>
<dbReference type="Pfam" id="PF00291">
    <property type="entry name" value="PALP"/>
    <property type="match status" value="1"/>
</dbReference>
<accession>A0AAE3IKY0</accession>
<dbReference type="InterPro" id="IPR036052">
    <property type="entry name" value="TrpB-like_PALP_sf"/>
</dbReference>
<dbReference type="SUPFAM" id="SSF53686">
    <property type="entry name" value="Tryptophan synthase beta subunit-like PLP-dependent enzymes"/>
    <property type="match status" value="1"/>
</dbReference>
<feature type="active site" description="Nucleophile" evidence="4">
    <location>
        <position position="69"/>
    </location>
</feature>
<evidence type="ECO:0000313" key="8">
    <source>
        <dbReference type="Proteomes" id="UP001209317"/>
    </source>
</evidence>
<comment type="cofactor">
    <cofactor evidence="1">
        <name>pyridoxal 5'-phosphate</name>
        <dbReference type="ChEBI" id="CHEBI:597326"/>
    </cofactor>
</comment>
<dbReference type="InterPro" id="IPR001926">
    <property type="entry name" value="TrpB-like_PALP"/>
</dbReference>
<feature type="modified residue" description="N6-(pyridoxal phosphate)lysine" evidence="5">
    <location>
        <position position="42"/>
    </location>
</feature>
<dbReference type="PIRSF" id="PIRSF006278">
    <property type="entry name" value="ACCD_DCysDesulf"/>
    <property type="match status" value="1"/>
</dbReference>
<name>A0AAE3IKY0_9BACT</name>
<dbReference type="Gene3D" id="3.40.50.1100">
    <property type="match status" value="2"/>
</dbReference>
<proteinExistence type="inferred from homology"/>
<dbReference type="PANTHER" id="PTHR43780:SF2">
    <property type="entry name" value="1-AMINOCYCLOPROPANE-1-CARBOXYLATE DEAMINASE-RELATED"/>
    <property type="match status" value="1"/>
</dbReference>
<dbReference type="InterPro" id="IPR027278">
    <property type="entry name" value="ACCD_DCysDesulf"/>
</dbReference>
<gene>
    <name evidence="7" type="ORF">OD355_05805</name>
</gene>
<sequence length="299" mass="33651">MFKITAALFEPQRVETLWTRQHNIFLDILRTDLLHPVVSGNKWFKLKYHVEDAFAKHFDTILTFGGCFSNHIVATAFACKQAGLKAIGIIRGELESAQKAHTLQQALSYGMQLYFVTREQFRDKEAIKKEFKNVYPVNEGGYGILGAKGAGEMLTGIADHQRYHHIVMATGTGATMAGIVDRALPYQKITGVSVMKNNRSLDSEMRALLSESSVHKNYEIIHRYHFGGYARKSEDLLLFMNEFYMETKVPTDFVYTAKACYALKEMIVQGDIPGGSRVLFIHTGGLQGNLSLPKSKLIF</sequence>
<evidence type="ECO:0000259" key="6">
    <source>
        <dbReference type="Pfam" id="PF00291"/>
    </source>
</evidence>
<feature type="domain" description="Tryptophan synthase beta chain-like PALP" evidence="6">
    <location>
        <begin position="32"/>
        <end position="284"/>
    </location>
</feature>
<dbReference type="AlphaFoldDB" id="A0AAE3IKY0"/>
<dbReference type="RefSeq" id="WP_263037518.1">
    <property type="nucleotide sequence ID" value="NZ_JAOTPL010000006.1"/>
</dbReference>
<protein>
    <submittedName>
        <fullName evidence="7">Pyridoxal-phosphate dependent enzyme</fullName>
    </submittedName>
</protein>
<evidence type="ECO:0000256" key="3">
    <source>
        <dbReference type="ARBA" id="ARBA00022898"/>
    </source>
</evidence>
<evidence type="ECO:0000313" key="7">
    <source>
        <dbReference type="EMBL" id="MCU7694030.1"/>
    </source>
</evidence>
<dbReference type="EMBL" id="JAOTPL010000006">
    <property type="protein sequence ID" value="MCU7694030.1"/>
    <property type="molecule type" value="Genomic_DNA"/>
</dbReference>
<reference evidence="7" key="1">
    <citation type="submission" date="2022-10" db="EMBL/GenBank/DDBJ databases">
        <authorList>
            <person name="Kim H.S."/>
            <person name="Kim J.-S."/>
            <person name="Suh M.K."/>
            <person name="Eom M.K."/>
            <person name="Lee J.-S."/>
        </authorList>
    </citation>
    <scope>NUCLEOTIDE SEQUENCE</scope>
    <source>
        <strain evidence="7">LIP-5</strain>
    </source>
</reference>
<evidence type="ECO:0000256" key="2">
    <source>
        <dbReference type="ARBA" id="ARBA00008639"/>
    </source>
</evidence>
<keyword evidence="3 5" id="KW-0663">Pyridoxal phosphate</keyword>
<dbReference type="PANTHER" id="PTHR43780">
    <property type="entry name" value="1-AMINOCYCLOPROPANE-1-CARBOXYLATE DEAMINASE-RELATED"/>
    <property type="match status" value="1"/>
</dbReference>